<accession>A0A5B0WNA4</accession>
<evidence type="ECO:0000256" key="1">
    <source>
        <dbReference type="SAM" id="Coils"/>
    </source>
</evidence>
<reference evidence="2 3" key="1">
    <citation type="submission" date="2019-09" db="EMBL/GenBank/DDBJ databases">
        <authorList>
            <person name="Chen X.-Y."/>
        </authorList>
    </citation>
    <scope>NUCLEOTIDE SEQUENCE [LARGE SCALE GENOMIC DNA]</scope>
    <source>
        <strain evidence="2 3">NY5</strain>
    </source>
</reference>
<dbReference type="EMBL" id="VTUX01000010">
    <property type="protein sequence ID" value="KAA1188544.1"/>
    <property type="molecule type" value="Genomic_DNA"/>
</dbReference>
<evidence type="ECO:0000313" key="3">
    <source>
        <dbReference type="Proteomes" id="UP000323708"/>
    </source>
</evidence>
<organism evidence="2 3">
    <name type="scientific">Pseudohalioglobus sediminis</name>
    <dbReference type="NCBI Taxonomy" id="2606449"/>
    <lineage>
        <taxon>Bacteria</taxon>
        <taxon>Pseudomonadati</taxon>
        <taxon>Pseudomonadota</taxon>
        <taxon>Gammaproteobacteria</taxon>
        <taxon>Cellvibrionales</taxon>
        <taxon>Halieaceae</taxon>
        <taxon>Pseudohalioglobus</taxon>
    </lineage>
</organism>
<sequence>MVAGAVACAWAWQLQGQLQQANSALDGYAARIADLEARLSDTDEGMSQNAAVQAAKIKELDSEVRKLWDNVWKQAKDRLGKLEAASKSHSGKIAANEKSVKALQDKADGAAADLAKLKSVSGDLSRLMTSAKSNQAEVERVADTLNRINLDMAKLNRQVKSNEEAVKATDAFRRQVNGSINNLEAAVRALQAAP</sequence>
<proteinExistence type="predicted"/>
<dbReference type="Proteomes" id="UP000323708">
    <property type="component" value="Unassembled WGS sequence"/>
</dbReference>
<dbReference type="AlphaFoldDB" id="A0A5B0WNA4"/>
<keyword evidence="1" id="KW-0175">Coiled coil</keyword>
<dbReference type="SUPFAM" id="SSF109755">
    <property type="entry name" value="PhoU-like"/>
    <property type="match status" value="1"/>
</dbReference>
<name>A0A5B0WNA4_9GAMM</name>
<keyword evidence="3" id="KW-1185">Reference proteome</keyword>
<feature type="coiled-coil region" evidence="1">
    <location>
        <begin position="100"/>
        <end position="193"/>
    </location>
</feature>
<evidence type="ECO:0000313" key="2">
    <source>
        <dbReference type="EMBL" id="KAA1188544.1"/>
    </source>
</evidence>
<gene>
    <name evidence="2" type="ORF">F0M18_17795</name>
</gene>
<dbReference type="Gene3D" id="1.10.287.1490">
    <property type="match status" value="1"/>
</dbReference>
<protein>
    <submittedName>
        <fullName evidence="2">Uncharacterized protein</fullName>
    </submittedName>
</protein>
<comment type="caution">
    <text evidence="2">The sequence shown here is derived from an EMBL/GenBank/DDBJ whole genome shotgun (WGS) entry which is preliminary data.</text>
</comment>